<dbReference type="PANTHER" id="PTHR46599">
    <property type="entry name" value="PIGGYBAC TRANSPOSABLE ELEMENT-DERIVED PROTEIN 4"/>
    <property type="match status" value="1"/>
</dbReference>
<accession>A0A6P3XRJ1</accession>
<dbReference type="GeneID" id="106747479"/>
<reference evidence="3" key="1">
    <citation type="submission" date="2025-08" db="UniProtKB">
        <authorList>
            <consortium name="RefSeq"/>
        </authorList>
    </citation>
    <scope>IDENTIFICATION</scope>
</reference>
<evidence type="ECO:0000313" key="3">
    <source>
        <dbReference type="RefSeq" id="XP_014480528.1"/>
    </source>
</evidence>
<dbReference type="PANTHER" id="PTHR46599:SF3">
    <property type="entry name" value="PIGGYBAC TRANSPOSABLE ELEMENT-DERIVED PROTEIN 4"/>
    <property type="match status" value="1"/>
</dbReference>
<dbReference type="KEGG" id="dqu:106747479"/>
<gene>
    <name evidence="3" type="primary">LOC106747479</name>
</gene>
<dbReference type="Proteomes" id="UP000515204">
    <property type="component" value="Unplaced"/>
</dbReference>
<evidence type="ECO:0000259" key="1">
    <source>
        <dbReference type="Pfam" id="PF13843"/>
    </source>
</evidence>
<dbReference type="OrthoDB" id="7681398at2759"/>
<feature type="domain" description="PiggyBac transposable element-derived protein" evidence="1">
    <location>
        <begin position="3"/>
        <end position="215"/>
    </location>
</feature>
<evidence type="ECO:0000313" key="2">
    <source>
        <dbReference type="Proteomes" id="UP000515204"/>
    </source>
</evidence>
<dbReference type="RefSeq" id="XP_014480528.1">
    <property type="nucleotide sequence ID" value="XM_014625042.1"/>
</dbReference>
<dbReference type="Pfam" id="PF13843">
    <property type="entry name" value="DDE_Tnp_1_7"/>
    <property type="match status" value="1"/>
</dbReference>
<protein>
    <submittedName>
        <fullName evidence="3">Uncharacterized protein LOC106747479</fullName>
    </submittedName>
</protein>
<name>A0A6P3XRJ1_DINQU</name>
<dbReference type="InterPro" id="IPR029526">
    <property type="entry name" value="PGBD"/>
</dbReference>
<dbReference type="AlphaFoldDB" id="A0A6P3XRJ1"/>
<proteinExistence type="predicted"/>
<organism evidence="2 3">
    <name type="scientific">Dinoponera quadriceps</name>
    <name type="common">South American ant</name>
    <dbReference type="NCBI Taxonomy" id="609295"/>
    <lineage>
        <taxon>Eukaryota</taxon>
        <taxon>Metazoa</taxon>
        <taxon>Ecdysozoa</taxon>
        <taxon>Arthropoda</taxon>
        <taxon>Hexapoda</taxon>
        <taxon>Insecta</taxon>
        <taxon>Pterygota</taxon>
        <taxon>Neoptera</taxon>
        <taxon>Endopterygota</taxon>
        <taxon>Hymenoptera</taxon>
        <taxon>Apocrita</taxon>
        <taxon>Aculeata</taxon>
        <taxon>Formicoidea</taxon>
        <taxon>Formicidae</taxon>
        <taxon>Ponerinae</taxon>
        <taxon>Ponerini</taxon>
        <taxon>Dinoponera</taxon>
    </lineage>
</organism>
<sequence>MWNDWCGVEFEEMKAFLGVILNMGTVYVSHIQNYWSKEFETRISFFSKILSQKSFLQIFGMLHLNENASKAQDIRTRVQKVNDFIEYLDEKFREYFVPGKEVSIDEAVVKFKGRISFITYNPQKPTKWGIRIFVLVDAKSAYVYGILPYCGKLTSQDLIKPDLPVSSRIVLHLCNKLLHSVPGCAGYHVYTDRYYTSLTLAEELLQMKCHITGTI</sequence>
<keyword evidence="2" id="KW-1185">Reference proteome</keyword>